<feature type="domain" description="Purine catabolism PurC-like" evidence="2">
    <location>
        <begin position="18"/>
        <end position="137"/>
    </location>
</feature>
<dbReference type="Pfam" id="PF07905">
    <property type="entry name" value="PucR"/>
    <property type="match status" value="1"/>
</dbReference>
<feature type="domain" description="CdaR GGDEF-like" evidence="4">
    <location>
        <begin position="304"/>
        <end position="426"/>
    </location>
</feature>
<accession>A0ABV4SAT6</accession>
<comment type="similarity">
    <text evidence="1">Belongs to the CdaR family.</text>
</comment>
<dbReference type="Gene3D" id="1.10.10.2840">
    <property type="entry name" value="PucR C-terminal helix-turn-helix domain"/>
    <property type="match status" value="1"/>
</dbReference>
<proteinExistence type="inferred from homology"/>
<dbReference type="InterPro" id="IPR041522">
    <property type="entry name" value="CdaR_GGDEF"/>
</dbReference>
<keyword evidence="6" id="KW-1185">Reference proteome</keyword>
<evidence type="ECO:0000259" key="3">
    <source>
        <dbReference type="Pfam" id="PF13556"/>
    </source>
</evidence>
<protein>
    <submittedName>
        <fullName evidence="5">PucR family transcriptional regulator</fullName>
    </submittedName>
</protein>
<evidence type="ECO:0000259" key="2">
    <source>
        <dbReference type="Pfam" id="PF07905"/>
    </source>
</evidence>
<dbReference type="Pfam" id="PF13556">
    <property type="entry name" value="HTH_30"/>
    <property type="match status" value="1"/>
</dbReference>
<dbReference type="PANTHER" id="PTHR33744:SF1">
    <property type="entry name" value="DNA-BINDING TRANSCRIPTIONAL ACTIVATOR ADER"/>
    <property type="match status" value="1"/>
</dbReference>
<dbReference type="Proteomes" id="UP001571476">
    <property type="component" value="Unassembled WGS sequence"/>
</dbReference>
<name>A0ABV4SAT6_9ACTN</name>
<reference evidence="5 6" key="1">
    <citation type="submission" date="2024-08" db="EMBL/GenBank/DDBJ databases">
        <title>Genome sequence of Streptomyces aureus CACIA-1.46HGO.</title>
        <authorList>
            <person name="Evangelista-Martinez Z."/>
        </authorList>
    </citation>
    <scope>NUCLEOTIDE SEQUENCE [LARGE SCALE GENOMIC DNA]</scope>
    <source>
        <strain evidence="5 6">CACIA-1.46HGO</strain>
    </source>
</reference>
<comment type="caution">
    <text evidence="5">The sequence shown here is derived from an EMBL/GenBank/DDBJ whole genome shotgun (WGS) entry which is preliminary data.</text>
</comment>
<dbReference type="InterPro" id="IPR051448">
    <property type="entry name" value="CdaR-like_regulators"/>
</dbReference>
<dbReference type="InterPro" id="IPR012914">
    <property type="entry name" value="PucR_dom"/>
</dbReference>
<sequence>MTGSAPSGDFGQALTVGELLGHEVMAGAELVAGRQGLDRSICALNVMTVPDIGPWVKSDEFLLATGYPLPRDDAGQAELLRGLHRLGLAGIGVKIDRYLPDLSTTAVATAEELGLPLVLIPQHIRFDDILSHAFSTIVNRQAAALERAHELHQSFLSVTLSGGGLNQLAHKLSHLLGDAGVFISDQHGIVRAQIGDVSRADELDLVRDGRLIVQRLRGGPAGGNKGEQGWLIRPIRAGSLQHGFVVAIETSRAFGEFDQVAVDQAAVIAALEFTRDLAVSAIERQFSSNALYELMTGAESEIADSAARGFGFGWDLDREVVVLVSSKDGADDHGTTAQKRLANERALEFWISAVHSKDRKAAAAGLGAELVAVIGAEHGAPTAVRSIQAEVAQFVRGEYAVGVSRVHRGPLGIPAAYQEARSALRVGRKIGGPGAVAAYDDLGLFKLLAQVEETELQTFVDEVLGPLTKLPEQERNELLKTLETLVEFNMNMAETARHLHYHYNTLRYRLAKLERLLGPFSSSTATAVKVFVALQIRQMPTIASMNQR</sequence>
<dbReference type="EMBL" id="JBGOSP010000002">
    <property type="protein sequence ID" value="MFA3835555.1"/>
    <property type="molecule type" value="Genomic_DNA"/>
</dbReference>
<dbReference type="RefSeq" id="WP_372561541.1">
    <property type="nucleotide sequence ID" value="NZ_JBGOSP010000002.1"/>
</dbReference>
<organism evidence="5 6">
    <name type="scientific">Streptomyces aureus</name>
    <dbReference type="NCBI Taxonomy" id="193461"/>
    <lineage>
        <taxon>Bacteria</taxon>
        <taxon>Bacillati</taxon>
        <taxon>Actinomycetota</taxon>
        <taxon>Actinomycetes</taxon>
        <taxon>Kitasatosporales</taxon>
        <taxon>Streptomycetaceae</taxon>
        <taxon>Streptomyces</taxon>
    </lineage>
</organism>
<evidence type="ECO:0000313" key="5">
    <source>
        <dbReference type="EMBL" id="MFA3835555.1"/>
    </source>
</evidence>
<evidence type="ECO:0000256" key="1">
    <source>
        <dbReference type="ARBA" id="ARBA00006754"/>
    </source>
</evidence>
<gene>
    <name evidence="5" type="ORF">ACEG43_05055</name>
</gene>
<evidence type="ECO:0000313" key="6">
    <source>
        <dbReference type="Proteomes" id="UP001571476"/>
    </source>
</evidence>
<dbReference type="PANTHER" id="PTHR33744">
    <property type="entry name" value="CARBOHYDRATE DIACID REGULATOR"/>
    <property type="match status" value="1"/>
</dbReference>
<evidence type="ECO:0000259" key="4">
    <source>
        <dbReference type="Pfam" id="PF17853"/>
    </source>
</evidence>
<dbReference type="InterPro" id="IPR042070">
    <property type="entry name" value="PucR_C-HTH_sf"/>
</dbReference>
<dbReference type="Pfam" id="PF17853">
    <property type="entry name" value="GGDEF_2"/>
    <property type="match status" value="1"/>
</dbReference>
<dbReference type="InterPro" id="IPR025736">
    <property type="entry name" value="PucR_C-HTH_dom"/>
</dbReference>
<feature type="domain" description="PucR C-terminal helix-turn-helix" evidence="3">
    <location>
        <begin position="478"/>
        <end position="536"/>
    </location>
</feature>